<dbReference type="CDD" id="cd07377">
    <property type="entry name" value="WHTH_GntR"/>
    <property type="match status" value="1"/>
</dbReference>
<comment type="caution">
    <text evidence="5">The sequence shown here is derived from an EMBL/GenBank/DDBJ whole genome shotgun (WGS) entry which is preliminary data.</text>
</comment>
<keyword evidence="3" id="KW-0804">Transcription</keyword>
<dbReference type="AlphaFoldDB" id="A0A2H5X8W8"/>
<dbReference type="PANTHER" id="PTHR30146">
    <property type="entry name" value="LACI-RELATED TRANSCRIPTIONAL REPRESSOR"/>
    <property type="match status" value="1"/>
</dbReference>
<evidence type="ECO:0000313" key="5">
    <source>
        <dbReference type="EMBL" id="GBC97557.1"/>
    </source>
</evidence>
<keyword evidence="2" id="KW-0238">DNA-binding</keyword>
<dbReference type="InterPro" id="IPR036388">
    <property type="entry name" value="WH-like_DNA-bd_sf"/>
</dbReference>
<dbReference type="Pfam" id="PF13377">
    <property type="entry name" value="Peripla_BP_3"/>
    <property type="match status" value="1"/>
</dbReference>
<sequence length="368" mass="41135">MPLRTQLRLQRKSVRPLYEQVKAALKASIEQGELKPGEPLPGRMELCRLFGTNRLTVDRAVSELVREGWLIAVKGKGTFVAQPEARPSQVALTFAVVWSHYGIHENNIYWGPLMRGISHEAGELGARLVFREVLPSFYADLFKEVGADGLIVLAPLVEDELVLRELQKARIPFVATSSAYSDPTLPCVDTDNFVGVKAALEHLWALGHQDIAIVDLDLKQTDLLRRWEAFQKLTGEAGYKLDPRWALLFPDRRLGVREEVVRQWLDSVPLPTAVFAADYETTLVLLKVLRERGVRVPDEVSVVGFDDPASAAFLDPPLTTVRQPVEQLGRRAVQKLTDALRKGVVPEGTELLAPELIVRQSTSSPMRR</sequence>
<evidence type="ECO:0000256" key="2">
    <source>
        <dbReference type="ARBA" id="ARBA00023125"/>
    </source>
</evidence>
<dbReference type="InterPro" id="IPR036390">
    <property type="entry name" value="WH_DNA-bd_sf"/>
</dbReference>
<dbReference type="PANTHER" id="PTHR30146:SF153">
    <property type="entry name" value="LACTOSE OPERON REPRESSOR"/>
    <property type="match status" value="1"/>
</dbReference>
<dbReference type="SUPFAM" id="SSF53822">
    <property type="entry name" value="Periplasmic binding protein-like I"/>
    <property type="match status" value="1"/>
</dbReference>
<dbReference type="CDD" id="cd06267">
    <property type="entry name" value="PBP1_LacI_sugar_binding-like"/>
    <property type="match status" value="1"/>
</dbReference>
<dbReference type="GO" id="GO:0000976">
    <property type="term" value="F:transcription cis-regulatory region binding"/>
    <property type="evidence" value="ECO:0007669"/>
    <property type="project" value="TreeGrafter"/>
</dbReference>
<dbReference type="Gene3D" id="1.10.10.10">
    <property type="entry name" value="Winged helix-like DNA-binding domain superfamily/Winged helix DNA-binding domain"/>
    <property type="match status" value="1"/>
</dbReference>
<dbReference type="Gene3D" id="3.40.50.2300">
    <property type="match status" value="2"/>
</dbReference>
<proteinExistence type="predicted"/>
<gene>
    <name evidence="5" type="primary">araR_1</name>
    <name evidence="5" type="ORF">HRbin17_00044</name>
</gene>
<dbReference type="EMBL" id="BEHT01000001">
    <property type="protein sequence ID" value="GBC97557.1"/>
    <property type="molecule type" value="Genomic_DNA"/>
</dbReference>
<dbReference type="SMART" id="SM00345">
    <property type="entry name" value="HTH_GNTR"/>
    <property type="match status" value="1"/>
</dbReference>
<evidence type="ECO:0000259" key="4">
    <source>
        <dbReference type="PROSITE" id="PS50949"/>
    </source>
</evidence>
<dbReference type="Proteomes" id="UP000236173">
    <property type="component" value="Unassembled WGS sequence"/>
</dbReference>
<reference evidence="6" key="1">
    <citation type="submission" date="2017-09" db="EMBL/GenBank/DDBJ databases">
        <title>Metaegenomics of thermophilic ammonia-oxidizing enrichment culture.</title>
        <authorList>
            <person name="Kato S."/>
            <person name="Suzuki K."/>
        </authorList>
    </citation>
    <scope>NUCLEOTIDE SEQUENCE [LARGE SCALE GENOMIC DNA]</scope>
</reference>
<dbReference type="InterPro" id="IPR000524">
    <property type="entry name" value="Tscrpt_reg_HTH_GntR"/>
</dbReference>
<evidence type="ECO:0000313" key="6">
    <source>
        <dbReference type="Proteomes" id="UP000236173"/>
    </source>
</evidence>
<dbReference type="InterPro" id="IPR028082">
    <property type="entry name" value="Peripla_BP_I"/>
</dbReference>
<dbReference type="GO" id="GO:0003700">
    <property type="term" value="F:DNA-binding transcription factor activity"/>
    <property type="evidence" value="ECO:0007669"/>
    <property type="project" value="InterPro"/>
</dbReference>
<dbReference type="Pfam" id="PF00392">
    <property type="entry name" value="GntR"/>
    <property type="match status" value="1"/>
</dbReference>
<evidence type="ECO:0000256" key="3">
    <source>
        <dbReference type="ARBA" id="ARBA00023163"/>
    </source>
</evidence>
<protein>
    <submittedName>
        <fullName evidence="5">Arabinose metabolism transcriptional repressor</fullName>
    </submittedName>
</protein>
<organism evidence="5 6">
    <name type="scientific">Candidatus Fervidibacter japonicus</name>
    <dbReference type="NCBI Taxonomy" id="2035412"/>
    <lineage>
        <taxon>Bacteria</taxon>
        <taxon>Candidatus Fervidibacterota</taxon>
        <taxon>Candidatus Fervidibacter</taxon>
    </lineage>
</organism>
<dbReference type="SUPFAM" id="SSF46785">
    <property type="entry name" value="Winged helix' DNA-binding domain"/>
    <property type="match status" value="1"/>
</dbReference>
<accession>A0A2H5X8W8</accession>
<feature type="domain" description="HTH gntR-type" evidence="4">
    <location>
        <begin position="15"/>
        <end position="83"/>
    </location>
</feature>
<evidence type="ECO:0000256" key="1">
    <source>
        <dbReference type="ARBA" id="ARBA00023015"/>
    </source>
</evidence>
<keyword evidence="1" id="KW-0805">Transcription regulation</keyword>
<dbReference type="PROSITE" id="PS50949">
    <property type="entry name" value="HTH_GNTR"/>
    <property type="match status" value="1"/>
</dbReference>
<dbReference type="InterPro" id="IPR046335">
    <property type="entry name" value="LacI/GalR-like_sensor"/>
</dbReference>
<name>A0A2H5X8W8_9BACT</name>